<dbReference type="EMBL" id="KE651167">
    <property type="protein sequence ID" value="EEB08248.1"/>
    <property type="molecule type" value="Genomic_DNA"/>
</dbReference>
<dbReference type="GO" id="GO:0046872">
    <property type="term" value="F:metal ion binding"/>
    <property type="evidence" value="ECO:0007669"/>
    <property type="project" value="InterPro"/>
</dbReference>
<dbReference type="RefSeq" id="XP_002174541.1">
    <property type="nucleotide sequence ID" value="XM_002174505.1"/>
</dbReference>
<evidence type="ECO:0000259" key="2">
    <source>
        <dbReference type="Pfam" id="PF05193"/>
    </source>
</evidence>
<evidence type="ECO:0000313" key="5">
    <source>
        <dbReference type="Proteomes" id="UP000001744"/>
    </source>
</evidence>
<organism evidence="3 5">
    <name type="scientific">Schizosaccharomyces japonicus (strain yFS275 / FY16936)</name>
    <name type="common">Fission yeast</name>
    <dbReference type="NCBI Taxonomy" id="402676"/>
    <lineage>
        <taxon>Eukaryota</taxon>
        <taxon>Fungi</taxon>
        <taxon>Dikarya</taxon>
        <taxon>Ascomycota</taxon>
        <taxon>Taphrinomycotina</taxon>
        <taxon>Schizosaccharomycetes</taxon>
        <taxon>Schizosaccharomycetales</taxon>
        <taxon>Schizosaccharomycetaceae</taxon>
        <taxon>Schizosaccharomyces</taxon>
    </lineage>
</organism>
<sequence length="1028" mass="116264">MPFETVVSSNIGKFPVYKWIHKESGFSMCLVKTHVTEISCNIVVATETHNQLGCPHTLEHLCFMGSKRYPFNSTLTQMAERVSAEINAYTAEDITAYEMTVPSEKGFLRLLPVFADHVLQPVLSDAAFRTEVFHVNEQGEESGVVFSEMQNVQNYELDWDTMREIMYPASSGYRYNTGGLTQFLRKLTVEDIRKYHKQYYTPSNVCVVVLGPVDENALLKVGEQIVSNFMEDGFQSSADWKRPWVDTYTPCSLPESVVRTVEKPADEDDENAEVKVWWYGPLCNDVTTVFALDLLFTYLSTSAVSPISQTFIEIEDPWCNNASMYVDEGLPSAINLSLSGVPLERMDELAIRIHELLRSINSIDMQRMEETLTKSRNELLTYLETDPSLVFMDTISHCHAFGPRDGSNLVESLDYLRQYDIVQSWTEKQWLDLLRKWIVDAKSVTIKSRPSFEFAQKLKQEQEERVQQAVEKYGPEGLSELGRQLELAKQANETRPPVDLIRNFAHFDHRDIKFYESKTAVTKSTHRNEYANDVQALVSNDETLVQKNPWYIQFDHIESAFVTTTAHISTCQISPHLKDYLGVFARYVQVAPACLPNGEQLDHEQLVRRLERETVSHDVNLDVTESTCRYTQQDSTRETLVAMVRVLSSDYERAVFWLGVLLAHTTWDVSRLQSVVGQLLSEVKSQFRNPEHVAPAFANTVLYNDHSLRYRLSLIQQRRVLEQLRAQLHTEPETLIRDLELLRKELLRPENIRLHVYGDVLQMKEPVKQWQGWLTSKSTGETTDAGENGDFLSSSVFETFSTGTLHVIPMPATESSDIIHAVRGPKDWTDPQLPVIMLLSSWVSIFDGAVGTAIRGAGLAYGYHLSIDVEGGIIYFVVNSSPDVVQAWSSLKELFGKISANSDSISNTELDTARCIAYSQLTYLGSNPRYAARTSFDQQALKGLGADAHRKLLDQLSQVGLDAVRDALRNVFTRIFDPAQSTTVVTSSLAKLDTTVSTFSQAGYAVEIQKLGECEDGDESEVEDQGAQ</sequence>
<evidence type="ECO:0000259" key="1">
    <source>
        <dbReference type="Pfam" id="PF00675"/>
    </source>
</evidence>
<dbReference type="eggNOG" id="KOG0961">
    <property type="taxonomic scope" value="Eukaryota"/>
</dbReference>
<name>B6K441_SCHJY</name>
<protein>
    <submittedName>
        <fullName evidence="3">Metallopeptidase</fullName>
    </submittedName>
</protein>
<feature type="domain" description="Peptidase M16 N-terminal" evidence="1">
    <location>
        <begin position="46"/>
        <end position="152"/>
    </location>
</feature>
<dbReference type="PANTHER" id="PTHR43016">
    <property type="entry name" value="PRESEQUENCE PROTEASE"/>
    <property type="match status" value="1"/>
</dbReference>
<dbReference type="Proteomes" id="UP000001744">
    <property type="component" value="Unassembled WGS sequence"/>
</dbReference>
<dbReference type="AlphaFoldDB" id="B6K441"/>
<dbReference type="Pfam" id="PF05193">
    <property type="entry name" value="Peptidase_M16_C"/>
    <property type="match status" value="1"/>
</dbReference>
<dbReference type="InterPro" id="IPR011249">
    <property type="entry name" value="Metalloenz_LuxS/M16"/>
</dbReference>
<dbReference type="OrthoDB" id="4953at2759"/>
<dbReference type="VEuPathDB" id="FungiDB:SJAG_03393"/>
<dbReference type="Gene3D" id="3.30.830.10">
    <property type="entry name" value="Metalloenzyme, LuxS/M16 peptidase-like"/>
    <property type="match status" value="4"/>
</dbReference>
<dbReference type="OMA" id="CVEGPFW"/>
<evidence type="ECO:0000313" key="4">
    <source>
        <dbReference type="JaponicusDB" id="SJAG_03393"/>
    </source>
</evidence>
<evidence type="ECO:0000313" key="3">
    <source>
        <dbReference type="EMBL" id="EEB08248.1"/>
    </source>
</evidence>
<gene>
    <name evidence="4" type="primary">sdd3</name>
    <name evidence="3" type="ORF">SJAG_03393</name>
</gene>
<dbReference type="InterPro" id="IPR007863">
    <property type="entry name" value="Peptidase_M16_C"/>
</dbReference>
<dbReference type="FunFam" id="3.30.830.10:FF:000031">
    <property type="entry name" value="Putative zinc metalloprotease"/>
    <property type="match status" value="1"/>
</dbReference>
<accession>B6K441</accession>
<dbReference type="HOGENOM" id="CLU_006065_0_0_1"/>
<feature type="domain" description="Peptidase M16 C-terminal" evidence="2">
    <location>
        <begin position="186"/>
        <end position="364"/>
    </location>
</feature>
<proteinExistence type="predicted"/>
<dbReference type="InterPro" id="IPR011765">
    <property type="entry name" value="Pept_M16_N"/>
</dbReference>
<dbReference type="SUPFAM" id="SSF63411">
    <property type="entry name" value="LuxS/MPP-like metallohydrolase"/>
    <property type="match status" value="4"/>
</dbReference>
<dbReference type="STRING" id="402676.B6K441"/>
<keyword evidence="5" id="KW-1185">Reference proteome</keyword>
<reference evidence="3 5" key="1">
    <citation type="journal article" date="2011" name="Science">
        <title>Comparative functional genomics of the fission yeasts.</title>
        <authorList>
            <person name="Rhind N."/>
            <person name="Chen Z."/>
            <person name="Yassour M."/>
            <person name="Thompson D.A."/>
            <person name="Haas B.J."/>
            <person name="Habib N."/>
            <person name="Wapinski I."/>
            <person name="Roy S."/>
            <person name="Lin M.F."/>
            <person name="Heiman D.I."/>
            <person name="Young S.K."/>
            <person name="Furuya K."/>
            <person name="Guo Y."/>
            <person name="Pidoux A."/>
            <person name="Chen H.M."/>
            <person name="Robbertse B."/>
            <person name="Goldberg J.M."/>
            <person name="Aoki K."/>
            <person name="Bayne E.H."/>
            <person name="Berlin A.M."/>
            <person name="Desjardins C.A."/>
            <person name="Dobbs E."/>
            <person name="Dukaj L."/>
            <person name="Fan L."/>
            <person name="FitzGerald M.G."/>
            <person name="French C."/>
            <person name="Gujja S."/>
            <person name="Hansen K."/>
            <person name="Keifenheim D."/>
            <person name="Levin J.Z."/>
            <person name="Mosher R.A."/>
            <person name="Mueller C.A."/>
            <person name="Pfiffner J."/>
            <person name="Priest M."/>
            <person name="Russ C."/>
            <person name="Smialowska A."/>
            <person name="Swoboda P."/>
            <person name="Sykes S.M."/>
            <person name="Vaughn M."/>
            <person name="Vengrova S."/>
            <person name="Yoder R."/>
            <person name="Zeng Q."/>
            <person name="Allshire R."/>
            <person name="Baulcombe D."/>
            <person name="Birren B.W."/>
            <person name="Brown W."/>
            <person name="Ekwall K."/>
            <person name="Kellis M."/>
            <person name="Leatherwood J."/>
            <person name="Levin H."/>
            <person name="Margalit H."/>
            <person name="Martienssen R."/>
            <person name="Nieduszynski C.A."/>
            <person name="Spatafora J.W."/>
            <person name="Friedman N."/>
            <person name="Dalgaard J.Z."/>
            <person name="Baumann P."/>
            <person name="Niki H."/>
            <person name="Regev A."/>
            <person name="Nusbaum C."/>
        </authorList>
    </citation>
    <scope>NUCLEOTIDE SEQUENCE [LARGE SCALE GENOMIC DNA]</scope>
    <source>
        <strain evidence="5">yFS275 / FY16936</strain>
    </source>
</reference>
<dbReference type="Pfam" id="PF00675">
    <property type="entry name" value="Peptidase_M16"/>
    <property type="match status" value="1"/>
</dbReference>
<dbReference type="JaponicusDB" id="SJAG_03393">
    <property type="gene designation" value="sdd3"/>
</dbReference>
<dbReference type="GeneID" id="7050118"/>
<dbReference type="FunFam" id="3.30.830.10:FF:000015">
    <property type="entry name" value="Putative zinc metalloprotease"/>
    <property type="match status" value="1"/>
</dbReference>
<dbReference type="PANTHER" id="PTHR43016:SF16">
    <property type="entry name" value="METALLOPROTEASE, PUTATIVE (AFU_ORTHOLOGUE AFUA_4G07610)-RELATED"/>
    <property type="match status" value="1"/>
</dbReference>